<dbReference type="Araport" id="AT3G57062"/>
<evidence type="ECO:0000313" key="4">
    <source>
        <dbReference type="EMBL" id="CAD5326050.1"/>
    </source>
</evidence>
<dbReference type="PANTHER" id="PTHR48156">
    <property type="entry name" value="TRANSMEMBRANE PROTEIN"/>
    <property type="match status" value="1"/>
</dbReference>
<dbReference type="EMBL" id="LR881468">
    <property type="protein sequence ID" value="CAD5326050.1"/>
    <property type="molecule type" value="Genomic_DNA"/>
</dbReference>
<dbReference type="RefSeq" id="NP_001118850.1">
    <property type="nucleotide sequence ID" value="NM_001125378.2"/>
</dbReference>
<evidence type="ECO:0000313" key="8">
    <source>
        <dbReference type="Proteomes" id="UP000516314"/>
    </source>
</evidence>
<name>A0A654FH02_ARATH</name>
<gene>
    <name evidence="2" type="ordered locus">At3g57062</name>
    <name evidence="5" type="ORF">AN1_LOCUS16085</name>
    <name evidence="4" type="ORF">AT9943_LOCUS13845</name>
    <name evidence="3" type="ORF">C24_LOCUS15967</name>
</gene>
<evidence type="ECO:0000313" key="5">
    <source>
        <dbReference type="EMBL" id="VYS60650.1"/>
    </source>
</evidence>
<dbReference type="AlphaFoldDB" id="A0A654FH02"/>
<organism evidence="5 6">
    <name type="scientific">Arabidopsis thaliana</name>
    <name type="common">Mouse-ear cress</name>
    <dbReference type="NCBI Taxonomy" id="3702"/>
    <lineage>
        <taxon>Eukaryota</taxon>
        <taxon>Viridiplantae</taxon>
        <taxon>Streptophyta</taxon>
        <taxon>Embryophyta</taxon>
        <taxon>Tracheophyta</taxon>
        <taxon>Spermatophyta</taxon>
        <taxon>Magnoliopsida</taxon>
        <taxon>eudicotyledons</taxon>
        <taxon>Gunneridae</taxon>
        <taxon>Pentapetalae</taxon>
        <taxon>rosids</taxon>
        <taxon>malvids</taxon>
        <taxon>Brassicales</taxon>
        <taxon>Brassicaceae</taxon>
        <taxon>Camelineae</taxon>
        <taxon>Arabidopsis</taxon>
    </lineage>
</organism>
<evidence type="ECO:0000313" key="7">
    <source>
        <dbReference type="Proteomes" id="UP000434276"/>
    </source>
</evidence>
<evidence type="ECO:0000313" key="6">
    <source>
        <dbReference type="Proteomes" id="UP000426265"/>
    </source>
</evidence>
<reference evidence="4 8" key="2">
    <citation type="submission" date="2020-09" db="EMBL/GenBank/DDBJ databases">
        <authorList>
            <person name="Ashkenazy H."/>
        </authorList>
    </citation>
    <scope>NUCLEOTIDE SEQUENCE [LARGE SCALE GENOMIC DNA]</scope>
    <source>
        <strain evidence="8">cv. Cdm-0</strain>
    </source>
</reference>
<dbReference type="EMBL" id="CACSHJ010000089">
    <property type="protein sequence ID" value="CAA0386924.1"/>
    <property type="molecule type" value="Genomic_DNA"/>
</dbReference>
<dbReference type="OrthoDB" id="603217at2759"/>
<dbReference type="RefSeq" id="NP_001190115.1">
    <property type="nucleotide sequence ID" value="NM_001203186.1"/>
</dbReference>
<sequence length="48" mass="5251">MAMPLGMAMYLMRMVWFSLSGWVFTCVAIADEIAGSLRNGDIGPFHVG</sequence>
<dbReference type="EMBL" id="CACRSJ010000106">
    <property type="protein sequence ID" value="VYS60650.1"/>
    <property type="molecule type" value="Genomic_DNA"/>
</dbReference>
<reference evidence="5 6" key="1">
    <citation type="submission" date="2019-11" db="EMBL/GenBank/DDBJ databases">
        <authorList>
            <person name="Jiao W.-B."/>
            <person name="Schneeberger K."/>
        </authorList>
    </citation>
    <scope>NUCLEOTIDE SEQUENCE [LARGE SCALE GENOMIC DNA]</scope>
    <source>
        <strain evidence="6">cv. An-1</strain>
        <strain evidence="7">cv. C24</strain>
    </source>
</reference>
<dbReference type="PANTHER" id="PTHR48156:SF1">
    <property type="entry name" value="TRANSMEMBRANE PROTEIN"/>
    <property type="match status" value="1"/>
</dbReference>
<dbReference type="Proteomes" id="UP000426265">
    <property type="component" value="Unassembled WGS sequence"/>
</dbReference>
<keyword evidence="1" id="KW-0732">Signal</keyword>
<dbReference type="SMR" id="A0A654FH02"/>
<feature type="signal peptide" evidence="1">
    <location>
        <begin position="1"/>
        <end position="30"/>
    </location>
</feature>
<evidence type="ECO:0000313" key="2">
    <source>
        <dbReference type="Araport" id="AT3G57062"/>
    </source>
</evidence>
<protein>
    <submittedName>
        <fullName evidence="4">(thale cress) hypothetical protein</fullName>
    </submittedName>
</protein>
<dbReference type="KEGG" id="ath:AT3G57062"/>
<feature type="chain" id="PRO_5038308593" evidence="1">
    <location>
        <begin position="31"/>
        <end position="48"/>
    </location>
</feature>
<proteinExistence type="predicted"/>
<dbReference type="ExpressionAtlas" id="A0A654FH02">
    <property type="expression patterns" value="baseline and differential"/>
</dbReference>
<evidence type="ECO:0000256" key="1">
    <source>
        <dbReference type="SAM" id="SignalP"/>
    </source>
</evidence>
<evidence type="ECO:0000313" key="3">
    <source>
        <dbReference type="EMBL" id="CAA0386924.1"/>
    </source>
</evidence>
<accession>A0A654FH02</accession>
<dbReference type="Proteomes" id="UP000434276">
    <property type="component" value="Unassembled WGS sequence"/>
</dbReference>
<dbReference type="GeneID" id="6240237"/>
<dbReference type="Proteomes" id="UP000516314">
    <property type="component" value="Chromosome 3"/>
</dbReference>